<gene>
    <name evidence="1" type="ORF">DRV85_10385</name>
</gene>
<keyword evidence="2" id="KW-1185">Reference proteome</keyword>
<name>A0A365U8J4_9RHOB</name>
<dbReference type="AlphaFoldDB" id="A0A365U8J4"/>
<dbReference type="Proteomes" id="UP000253370">
    <property type="component" value="Unassembled WGS sequence"/>
</dbReference>
<proteinExistence type="predicted"/>
<accession>A0A365U8J4</accession>
<protein>
    <submittedName>
        <fullName evidence="1">Uncharacterized protein</fullName>
    </submittedName>
</protein>
<reference evidence="1 2" key="1">
    <citation type="submission" date="2018-07" db="EMBL/GenBank/DDBJ databases">
        <title>Rhodosalinus sp. strain E84T genomic sequence and assembly.</title>
        <authorList>
            <person name="Liu Z.-W."/>
            <person name="Lu D.-C."/>
        </authorList>
    </citation>
    <scope>NUCLEOTIDE SEQUENCE [LARGE SCALE GENOMIC DNA]</scope>
    <source>
        <strain evidence="1 2">E84</strain>
    </source>
</reference>
<sequence length="78" mass="8051">MDGGALAVPGGRFEGVENSGTLANPVNLRDMQATLCDAACTGEGVVSQERFMLMQAAQGGIWVILGGWATRLVRCPAG</sequence>
<dbReference type="EMBL" id="QNTQ01000008">
    <property type="protein sequence ID" value="RBI85060.1"/>
    <property type="molecule type" value="Genomic_DNA"/>
</dbReference>
<evidence type="ECO:0000313" key="1">
    <source>
        <dbReference type="EMBL" id="RBI85060.1"/>
    </source>
</evidence>
<evidence type="ECO:0000313" key="2">
    <source>
        <dbReference type="Proteomes" id="UP000253370"/>
    </source>
</evidence>
<organism evidence="1 2">
    <name type="scientific">Rhodosalinus halophilus</name>
    <dbReference type="NCBI Taxonomy" id="2259333"/>
    <lineage>
        <taxon>Bacteria</taxon>
        <taxon>Pseudomonadati</taxon>
        <taxon>Pseudomonadota</taxon>
        <taxon>Alphaproteobacteria</taxon>
        <taxon>Rhodobacterales</taxon>
        <taxon>Paracoccaceae</taxon>
        <taxon>Rhodosalinus</taxon>
    </lineage>
</organism>
<comment type="caution">
    <text evidence="1">The sequence shown here is derived from an EMBL/GenBank/DDBJ whole genome shotgun (WGS) entry which is preliminary data.</text>
</comment>